<organism evidence="2 3">
    <name type="scientific">candidate division CSSED10-310 bacterium</name>
    <dbReference type="NCBI Taxonomy" id="2855610"/>
    <lineage>
        <taxon>Bacteria</taxon>
        <taxon>Bacteria division CSSED10-310</taxon>
    </lineage>
</organism>
<feature type="domain" description="Cyclic nucleotide-binding" evidence="1">
    <location>
        <begin position="12"/>
        <end position="132"/>
    </location>
</feature>
<dbReference type="PROSITE" id="PS50042">
    <property type="entry name" value="CNMP_BINDING_3"/>
    <property type="match status" value="1"/>
</dbReference>
<comment type="caution">
    <text evidence="2">The sequence shown here is derived from an EMBL/GenBank/DDBJ whole genome shotgun (WGS) entry which is preliminary data.</text>
</comment>
<dbReference type="PROSITE" id="PS00889">
    <property type="entry name" value="CNMP_BINDING_2"/>
    <property type="match status" value="1"/>
</dbReference>
<dbReference type="InterPro" id="IPR050503">
    <property type="entry name" value="cAMP-dep_PK_reg_su-like"/>
</dbReference>
<evidence type="ECO:0000313" key="2">
    <source>
        <dbReference type="EMBL" id="MFC1853653.1"/>
    </source>
</evidence>
<proteinExistence type="predicted"/>
<keyword evidence="3" id="KW-1185">Reference proteome</keyword>
<dbReference type="Gene3D" id="2.60.120.10">
    <property type="entry name" value="Jelly Rolls"/>
    <property type="match status" value="1"/>
</dbReference>
<dbReference type="PRINTS" id="PR00103">
    <property type="entry name" value="CAMPKINASE"/>
</dbReference>
<sequence>MYWVEVMQKCNLFQNLSEDEIRSLLSITKQVMYRSGQVVFERGDQGDSLFLILEGAVSVIAPVTAENQESLTVLEKGDHFGEMALIDTGSRSATIVAKHDVKLLQIDKSNFDRILAQNMTLEIKVLWNMARDFTSIIRRLNEDLAFMRLTLRQDFLPPDSGT</sequence>
<dbReference type="SMART" id="SM00100">
    <property type="entry name" value="cNMP"/>
    <property type="match status" value="1"/>
</dbReference>
<dbReference type="EMBL" id="JBHPBY010000563">
    <property type="protein sequence ID" value="MFC1853653.1"/>
    <property type="molecule type" value="Genomic_DNA"/>
</dbReference>
<dbReference type="CDD" id="cd00038">
    <property type="entry name" value="CAP_ED"/>
    <property type="match status" value="1"/>
</dbReference>
<evidence type="ECO:0000313" key="3">
    <source>
        <dbReference type="Proteomes" id="UP001594351"/>
    </source>
</evidence>
<dbReference type="PANTHER" id="PTHR11635:SF166">
    <property type="entry name" value="CYCLIC NUCLEOTIDE-BINDING DOMAIN-CONTAINING PROTEIN"/>
    <property type="match status" value="1"/>
</dbReference>
<dbReference type="PANTHER" id="PTHR11635">
    <property type="entry name" value="CAMP-DEPENDENT PROTEIN KINASE REGULATORY CHAIN"/>
    <property type="match status" value="1"/>
</dbReference>
<dbReference type="InterPro" id="IPR018488">
    <property type="entry name" value="cNMP-bd_CS"/>
</dbReference>
<evidence type="ECO:0000259" key="1">
    <source>
        <dbReference type="PROSITE" id="PS50042"/>
    </source>
</evidence>
<gene>
    <name evidence="2" type="ORF">ACFL27_26010</name>
</gene>
<name>A0ABV6Z5C4_UNCC1</name>
<protein>
    <submittedName>
        <fullName evidence="2">Cyclic nucleotide-binding domain-containing protein</fullName>
    </submittedName>
</protein>
<dbReference type="InterPro" id="IPR018490">
    <property type="entry name" value="cNMP-bd_dom_sf"/>
</dbReference>
<reference evidence="2 3" key="1">
    <citation type="submission" date="2024-09" db="EMBL/GenBank/DDBJ databases">
        <title>Laminarin stimulates single cell rates of sulfate reduction while oxygen inhibits transcriptomic activity in coastal marine sediment.</title>
        <authorList>
            <person name="Lindsay M."/>
            <person name="Orcutt B."/>
            <person name="Emerson D."/>
            <person name="Stepanauskas R."/>
            <person name="D'Angelo T."/>
        </authorList>
    </citation>
    <scope>NUCLEOTIDE SEQUENCE [LARGE SCALE GENOMIC DNA]</scope>
    <source>
        <strain evidence="2">SAG AM-311-K15</strain>
    </source>
</reference>
<dbReference type="Pfam" id="PF00027">
    <property type="entry name" value="cNMP_binding"/>
    <property type="match status" value="1"/>
</dbReference>
<dbReference type="InterPro" id="IPR000595">
    <property type="entry name" value="cNMP-bd_dom"/>
</dbReference>
<dbReference type="Proteomes" id="UP001594351">
    <property type="component" value="Unassembled WGS sequence"/>
</dbReference>
<accession>A0ABV6Z5C4</accession>
<dbReference type="InterPro" id="IPR014710">
    <property type="entry name" value="RmlC-like_jellyroll"/>
</dbReference>
<dbReference type="SUPFAM" id="SSF51206">
    <property type="entry name" value="cAMP-binding domain-like"/>
    <property type="match status" value="1"/>
</dbReference>